<keyword evidence="3" id="KW-1185">Reference proteome</keyword>
<feature type="compositionally biased region" description="Polar residues" evidence="1">
    <location>
        <begin position="25"/>
        <end position="35"/>
    </location>
</feature>
<protein>
    <submittedName>
        <fullName evidence="2">Uncharacterized protein</fullName>
    </submittedName>
</protein>
<organism evidence="2 3">
    <name type="scientific">Citrus sinensis</name>
    <name type="common">Sweet orange</name>
    <name type="synonym">Citrus aurantium var. sinensis</name>
    <dbReference type="NCBI Taxonomy" id="2711"/>
    <lineage>
        <taxon>Eukaryota</taxon>
        <taxon>Viridiplantae</taxon>
        <taxon>Streptophyta</taxon>
        <taxon>Embryophyta</taxon>
        <taxon>Tracheophyta</taxon>
        <taxon>Spermatophyta</taxon>
        <taxon>Magnoliopsida</taxon>
        <taxon>eudicotyledons</taxon>
        <taxon>Gunneridae</taxon>
        <taxon>Pentapetalae</taxon>
        <taxon>rosids</taxon>
        <taxon>malvids</taxon>
        <taxon>Sapindales</taxon>
        <taxon>Rutaceae</taxon>
        <taxon>Aurantioideae</taxon>
        <taxon>Citrus</taxon>
    </lineage>
</organism>
<feature type="region of interest" description="Disordered" evidence="1">
    <location>
        <begin position="23"/>
        <end position="56"/>
    </location>
</feature>
<dbReference type="EMBL" id="KK784992">
    <property type="protein sequence ID" value="KDO54736.1"/>
    <property type="molecule type" value="Genomic_DNA"/>
</dbReference>
<dbReference type="STRING" id="2711.A0A067EV07"/>
<proteinExistence type="predicted"/>
<dbReference type="eggNOG" id="ENOG502S4CE">
    <property type="taxonomic scope" value="Eukaryota"/>
</dbReference>
<evidence type="ECO:0000313" key="3">
    <source>
        <dbReference type="Proteomes" id="UP000027120"/>
    </source>
</evidence>
<sequence length="120" mass="13807">MDEADFRRLLDLFPVARSRDYQLDLDSSGQSTSNSTKDEPVNQRQDALDEGDKKQMVNQGTDFHDAFWEKLKLVAGKKVGAEEAERFCQSFQQIHKKLVHEELSLDAARKYINSSKDLEE</sequence>
<reference evidence="2 3" key="1">
    <citation type="submission" date="2014-04" db="EMBL/GenBank/DDBJ databases">
        <authorList>
            <consortium name="International Citrus Genome Consortium"/>
            <person name="Gmitter F."/>
            <person name="Chen C."/>
            <person name="Farmerie W."/>
            <person name="Harkins T."/>
            <person name="Desany B."/>
            <person name="Mohiuddin M."/>
            <person name="Kodira C."/>
            <person name="Borodovsky M."/>
            <person name="Lomsadze A."/>
            <person name="Burns P."/>
            <person name="Jenkins J."/>
            <person name="Prochnik S."/>
            <person name="Shu S."/>
            <person name="Chapman J."/>
            <person name="Pitluck S."/>
            <person name="Schmutz J."/>
            <person name="Rokhsar D."/>
        </authorList>
    </citation>
    <scope>NUCLEOTIDE SEQUENCE</scope>
</reference>
<dbReference type="PANTHER" id="PTHR35312">
    <property type="entry name" value="OS07G0641800 PROTEIN"/>
    <property type="match status" value="1"/>
</dbReference>
<evidence type="ECO:0000313" key="2">
    <source>
        <dbReference type="EMBL" id="KDO54736.1"/>
    </source>
</evidence>
<evidence type="ECO:0000256" key="1">
    <source>
        <dbReference type="SAM" id="MobiDB-lite"/>
    </source>
</evidence>
<dbReference type="PaxDb" id="2711-XP_006470516.1"/>
<dbReference type="PANTHER" id="PTHR35312:SF1">
    <property type="entry name" value="OS07G0641800 PROTEIN"/>
    <property type="match status" value="1"/>
</dbReference>
<dbReference type="SMR" id="A0A067EV07"/>
<feature type="compositionally biased region" description="Basic and acidic residues" evidence="1">
    <location>
        <begin position="36"/>
        <end position="55"/>
    </location>
</feature>
<dbReference type="AlphaFoldDB" id="A0A067EV07"/>
<gene>
    <name evidence="2" type="ORF">CISIN_1g033391mg</name>
</gene>
<accession>A0A067EV07</accession>
<name>A0A067EV07_CITSI</name>
<dbReference type="Proteomes" id="UP000027120">
    <property type="component" value="Unassembled WGS sequence"/>
</dbReference>